<dbReference type="InterPro" id="IPR036875">
    <property type="entry name" value="Znf_CCHC_sf"/>
</dbReference>
<keyword evidence="1" id="KW-0863">Zinc-finger</keyword>
<dbReference type="Gene3D" id="4.10.60.10">
    <property type="entry name" value="Zinc finger, CCHC-type"/>
    <property type="match status" value="1"/>
</dbReference>
<organism evidence="4 5">
    <name type="scientific">Caligus rogercresseyi</name>
    <name type="common">Sea louse</name>
    <dbReference type="NCBI Taxonomy" id="217165"/>
    <lineage>
        <taxon>Eukaryota</taxon>
        <taxon>Metazoa</taxon>
        <taxon>Ecdysozoa</taxon>
        <taxon>Arthropoda</taxon>
        <taxon>Crustacea</taxon>
        <taxon>Multicrustacea</taxon>
        <taxon>Hexanauplia</taxon>
        <taxon>Copepoda</taxon>
        <taxon>Siphonostomatoida</taxon>
        <taxon>Caligidae</taxon>
        <taxon>Caligus</taxon>
    </lineage>
</organism>
<feature type="region of interest" description="Disordered" evidence="2">
    <location>
        <begin position="49"/>
        <end position="115"/>
    </location>
</feature>
<keyword evidence="5" id="KW-1185">Reference proteome</keyword>
<feature type="non-terminal residue" evidence="4">
    <location>
        <position position="152"/>
    </location>
</feature>
<dbReference type="AlphaFoldDB" id="A0A7T8GZ41"/>
<dbReference type="SUPFAM" id="SSF57756">
    <property type="entry name" value="Retrovirus zinc finger-like domains"/>
    <property type="match status" value="1"/>
</dbReference>
<dbReference type="EMBL" id="CP045898">
    <property type="protein sequence ID" value="QQP40050.1"/>
    <property type="molecule type" value="Genomic_DNA"/>
</dbReference>
<proteinExistence type="predicted"/>
<evidence type="ECO:0000259" key="3">
    <source>
        <dbReference type="PROSITE" id="PS50158"/>
    </source>
</evidence>
<evidence type="ECO:0000256" key="1">
    <source>
        <dbReference type="PROSITE-ProRule" id="PRU00047"/>
    </source>
</evidence>
<evidence type="ECO:0000313" key="5">
    <source>
        <dbReference type="Proteomes" id="UP000595437"/>
    </source>
</evidence>
<accession>A0A7T8GZ41</accession>
<dbReference type="GO" id="GO:0008270">
    <property type="term" value="F:zinc ion binding"/>
    <property type="evidence" value="ECO:0007669"/>
    <property type="project" value="UniProtKB-KW"/>
</dbReference>
<reference evidence="5" key="1">
    <citation type="submission" date="2021-01" db="EMBL/GenBank/DDBJ databases">
        <title>Caligus Genome Assembly.</title>
        <authorList>
            <person name="Gallardo-Escarate C."/>
        </authorList>
    </citation>
    <scope>NUCLEOTIDE SEQUENCE [LARGE SCALE GENOMIC DNA]</scope>
</reference>
<evidence type="ECO:0000256" key="2">
    <source>
        <dbReference type="SAM" id="MobiDB-lite"/>
    </source>
</evidence>
<dbReference type="GO" id="GO:0003676">
    <property type="term" value="F:nucleic acid binding"/>
    <property type="evidence" value="ECO:0007669"/>
    <property type="project" value="InterPro"/>
</dbReference>
<feature type="compositionally biased region" description="Acidic residues" evidence="2">
    <location>
        <begin position="63"/>
        <end position="74"/>
    </location>
</feature>
<dbReference type="Proteomes" id="UP000595437">
    <property type="component" value="Chromosome 9"/>
</dbReference>
<evidence type="ECO:0000313" key="4">
    <source>
        <dbReference type="EMBL" id="QQP40050.1"/>
    </source>
</evidence>
<gene>
    <name evidence="4" type="ORF">FKW44_013963</name>
</gene>
<name>A0A7T8GZ41_CALRO</name>
<keyword evidence="1" id="KW-0862">Zinc</keyword>
<protein>
    <recommendedName>
        <fullName evidence="3">CCHC-type domain-containing protein</fullName>
    </recommendedName>
</protein>
<dbReference type="PROSITE" id="PS50158">
    <property type="entry name" value="ZF_CCHC"/>
    <property type="match status" value="1"/>
</dbReference>
<dbReference type="InterPro" id="IPR001878">
    <property type="entry name" value="Znf_CCHC"/>
</dbReference>
<keyword evidence="1" id="KW-0479">Metal-binding</keyword>
<feature type="compositionally biased region" description="Basic and acidic residues" evidence="2">
    <location>
        <begin position="132"/>
        <end position="146"/>
    </location>
</feature>
<feature type="region of interest" description="Disordered" evidence="2">
    <location>
        <begin position="132"/>
        <end position="152"/>
    </location>
</feature>
<feature type="domain" description="CCHC-type" evidence="3">
    <location>
        <begin position="17"/>
        <end position="31"/>
    </location>
</feature>
<sequence>MGGKRVELLAGYQQKQCYKCIQSGHFKGNCPTQGKKSLREYEIEFREALGLPRRVASEMDSGREDEDQEDDGEEYSSGKELPSESQQRRKSGLPLRNGRAAEQQGTEHTARLGECVEEEEIHLNRTIRTEQKLQKVVPEGEGRNDVETTTDQ</sequence>